<dbReference type="SUPFAM" id="SSF52091">
    <property type="entry name" value="SpoIIaa-like"/>
    <property type="match status" value="1"/>
</dbReference>
<evidence type="ECO:0000313" key="3">
    <source>
        <dbReference type="EMBL" id="QHE59991.1"/>
    </source>
</evidence>
<dbReference type="PROSITE" id="PS50801">
    <property type="entry name" value="STAS"/>
    <property type="match status" value="1"/>
</dbReference>
<dbReference type="Proteomes" id="UP000465062">
    <property type="component" value="Chromosome"/>
</dbReference>
<gene>
    <name evidence="3" type="ORF">FHE72_02330</name>
</gene>
<dbReference type="Gene3D" id="1.10.490.70">
    <property type="entry name" value="Histidine kinase N-terminal domain"/>
    <property type="match status" value="1"/>
</dbReference>
<evidence type="ECO:0000259" key="2">
    <source>
        <dbReference type="PROSITE" id="PS50801"/>
    </source>
</evidence>
<dbReference type="AlphaFoldDB" id="A0A6I6ULY1"/>
<dbReference type="PANTHER" id="PTHR33745">
    <property type="entry name" value="RSBT ANTAGONIST PROTEIN RSBS-RELATED"/>
    <property type="match status" value="1"/>
</dbReference>
<evidence type="ECO:0000313" key="4">
    <source>
        <dbReference type="Proteomes" id="UP000465062"/>
    </source>
</evidence>
<keyword evidence="1" id="KW-0597">Phosphoprotein</keyword>
<proteinExistence type="predicted"/>
<dbReference type="PANTHER" id="PTHR33745:SF3">
    <property type="entry name" value="RSBT CO-ANTAGONIST PROTEIN RSBRC"/>
    <property type="match status" value="1"/>
</dbReference>
<dbReference type="CDD" id="cd07041">
    <property type="entry name" value="STAS_RsbR_RsbS_like"/>
    <property type="match status" value="1"/>
</dbReference>
<sequence length="288" mass="32885">MDTHSSHLYEYLTHHAIDFTEDWLRFQNIKTGSHYSPDSPPEVLNKVKEQNSNYVKVIARCLLLSDEESKELISDWTKETATDRSKSSTTLDEVVRNSGIFRRVYWTYVERFVEDHSELHIQLKEVFEWERKINFALDYVLETFTSTFLGILMNRLQAQSTLIQELSTPVISLTSEVGLLPIIGDIDTTRARMIMDSTLQQSADAHLSMLIIDLSGVVLVDTMVAQQIFRLIDALNLLGVKSVITGIRPEVAQTAIHLGLDFSTIHTENSLERIIAEVIQENSSFLHM</sequence>
<reference evidence="3 4" key="1">
    <citation type="submission" date="2019-06" db="EMBL/GenBank/DDBJ databases">
        <title>An operon consisting of a P-type ATPase gene and a transcriptional regular gene given the different cadmium resistance in Bacillus vietamensis 151-6 and Bacillus marisflavi 151-25.</title>
        <authorList>
            <person name="Yu X."/>
        </authorList>
    </citation>
    <scope>NUCLEOTIDE SEQUENCE [LARGE SCALE GENOMIC DNA]</scope>
    <source>
        <strain evidence="3 4">151-6</strain>
    </source>
</reference>
<accession>A0A6I6ULY1</accession>
<organism evidence="3 4">
    <name type="scientific">Rossellomorea vietnamensis</name>
    <dbReference type="NCBI Taxonomy" id="218284"/>
    <lineage>
        <taxon>Bacteria</taxon>
        <taxon>Bacillati</taxon>
        <taxon>Bacillota</taxon>
        <taxon>Bacilli</taxon>
        <taxon>Bacillales</taxon>
        <taxon>Bacillaceae</taxon>
        <taxon>Rossellomorea</taxon>
    </lineage>
</organism>
<dbReference type="Pfam" id="PF01740">
    <property type="entry name" value="STAS"/>
    <property type="match status" value="1"/>
</dbReference>
<feature type="domain" description="STAS" evidence="2">
    <location>
        <begin position="167"/>
        <end position="278"/>
    </location>
</feature>
<dbReference type="RefSeq" id="WP_159361102.1">
    <property type="nucleotide sequence ID" value="NZ_CP047394.1"/>
</dbReference>
<dbReference type="Gene3D" id="3.30.750.24">
    <property type="entry name" value="STAS domain"/>
    <property type="match status" value="1"/>
</dbReference>
<name>A0A6I6ULY1_9BACI</name>
<dbReference type="InterPro" id="IPR051932">
    <property type="entry name" value="Bact_StressResp_Reg"/>
</dbReference>
<dbReference type="KEGG" id="bvq:FHE72_02330"/>
<protein>
    <submittedName>
        <fullName evidence="3">STAS domain-containing protein</fullName>
    </submittedName>
</protein>
<dbReference type="InterPro" id="IPR036513">
    <property type="entry name" value="STAS_dom_sf"/>
</dbReference>
<dbReference type="EMBL" id="CP047394">
    <property type="protein sequence ID" value="QHE59991.1"/>
    <property type="molecule type" value="Genomic_DNA"/>
</dbReference>
<dbReference type="InterPro" id="IPR002645">
    <property type="entry name" value="STAS_dom"/>
</dbReference>
<evidence type="ECO:0000256" key="1">
    <source>
        <dbReference type="ARBA" id="ARBA00022553"/>
    </source>
</evidence>